<accession>A0A4U6VVU9</accession>
<dbReference type="Gramene" id="TKW32089">
    <property type="protein sequence ID" value="TKW32089"/>
    <property type="gene ID" value="SEVIR_2G147166v2"/>
</dbReference>
<dbReference type="GO" id="GO:0004815">
    <property type="term" value="F:aspartate-tRNA ligase activity"/>
    <property type="evidence" value="ECO:0007669"/>
    <property type="project" value="InterPro"/>
</dbReference>
<dbReference type="PANTHER" id="PTHR43450">
    <property type="entry name" value="ASPARTYL-TRNA SYNTHETASE"/>
    <property type="match status" value="1"/>
</dbReference>
<dbReference type="GO" id="GO:0005524">
    <property type="term" value="F:ATP binding"/>
    <property type="evidence" value="ECO:0007669"/>
    <property type="project" value="InterPro"/>
</dbReference>
<gene>
    <name evidence="2" type="ORF">SEVIR_2G147166v2</name>
</gene>
<evidence type="ECO:0000313" key="3">
    <source>
        <dbReference type="Proteomes" id="UP000298652"/>
    </source>
</evidence>
<reference evidence="2" key="1">
    <citation type="submission" date="2019-03" db="EMBL/GenBank/DDBJ databases">
        <title>WGS assembly of Setaria viridis.</title>
        <authorList>
            <person name="Huang P."/>
            <person name="Jenkins J."/>
            <person name="Grimwood J."/>
            <person name="Barry K."/>
            <person name="Healey A."/>
            <person name="Mamidi S."/>
            <person name="Sreedasyam A."/>
            <person name="Shu S."/>
            <person name="Feldman M."/>
            <person name="Wu J."/>
            <person name="Yu Y."/>
            <person name="Chen C."/>
            <person name="Johnson J."/>
            <person name="Rokhsar D."/>
            <person name="Baxter I."/>
            <person name="Schmutz J."/>
            <person name="Brutnell T."/>
            <person name="Kellogg E."/>
        </authorList>
    </citation>
    <scope>NUCLEOTIDE SEQUENCE [LARGE SCALE GENOMIC DNA]</scope>
</reference>
<dbReference type="GO" id="GO:0003723">
    <property type="term" value="F:RNA binding"/>
    <property type="evidence" value="ECO:0007669"/>
    <property type="project" value="TreeGrafter"/>
</dbReference>
<dbReference type="GO" id="GO:0017101">
    <property type="term" value="C:aminoacyl-tRNA synthetase multienzyme complex"/>
    <property type="evidence" value="ECO:0007669"/>
    <property type="project" value="TreeGrafter"/>
</dbReference>
<evidence type="ECO:0000256" key="1">
    <source>
        <dbReference type="ARBA" id="ARBA00022490"/>
    </source>
</evidence>
<dbReference type="EMBL" id="CM016553">
    <property type="protein sequence ID" value="TKW32089.1"/>
    <property type="molecule type" value="Genomic_DNA"/>
</dbReference>
<dbReference type="InterPro" id="IPR045864">
    <property type="entry name" value="aa-tRNA-synth_II/BPL/LPL"/>
</dbReference>
<sequence length="120" mass="13508">MQTITRIHHCGLFDLSSFDIEWMDCFCGPSGCILQVEIQVGKIYCINRAIQTLPINLEDAARSEAELEKAEQAGEKLACVGQDTRLNYRTIDLRTPSNQAVLRIHTSRELTFDAPPFIPV</sequence>
<proteinExistence type="predicted"/>
<evidence type="ECO:0000313" key="2">
    <source>
        <dbReference type="EMBL" id="TKW32089.1"/>
    </source>
</evidence>
<dbReference type="AlphaFoldDB" id="A0A4U6VVU9"/>
<dbReference type="InterPro" id="IPR004523">
    <property type="entry name" value="Asp-tRNA_synthase_2"/>
</dbReference>
<name>A0A4U6VVU9_SETVI</name>
<keyword evidence="3" id="KW-1185">Reference proteome</keyword>
<dbReference type="Gene3D" id="3.30.930.10">
    <property type="entry name" value="Bira Bifunctional Protein, Domain 2"/>
    <property type="match status" value="1"/>
</dbReference>
<dbReference type="GO" id="GO:0005829">
    <property type="term" value="C:cytosol"/>
    <property type="evidence" value="ECO:0007669"/>
    <property type="project" value="TreeGrafter"/>
</dbReference>
<dbReference type="PANTHER" id="PTHR43450:SF1">
    <property type="entry name" value="ASPARTATE--TRNA LIGASE, CYTOPLASMIC"/>
    <property type="match status" value="1"/>
</dbReference>
<dbReference type="Proteomes" id="UP000298652">
    <property type="component" value="Chromosome 2"/>
</dbReference>
<organism evidence="2 3">
    <name type="scientific">Setaria viridis</name>
    <name type="common">Green bristlegrass</name>
    <name type="synonym">Setaria italica subsp. viridis</name>
    <dbReference type="NCBI Taxonomy" id="4556"/>
    <lineage>
        <taxon>Eukaryota</taxon>
        <taxon>Viridiplantae</taxon>
        <taxon>Streptophyta</taxon>
        <taxon>Embryophyta</taxon>
        <taxon>Tracheophyta</taxon>
        <taxon>Spermatophyta</taxon>
        <taxon>Magnoliopsida</taxon>
        <taxon>Liliopsida</taxon>
        <taxon>Poales</taxon>
        <taxon>Poaceae</taxon>
        <taxon>PACMAD clade</taxon>
        <taxon>Panicoideae</taxon>
        <taxon>Panicodae</taxon>
        <taxon>Paniceae</taxon>
        <taxon>Cenchrinae</taxon>
        <taxon>Setaria</taxon>
    </lineage>
</organism>
<keyword evidence="1" id="KW-0963">Cytoplasm</keyword>
<protein>
    <submittedName>
        <fullName evidence="2">Uncharacterized protein</fullName>
    </submittedName>
</protein>
<dbReference type="GO" id="GO:0006422">
    <property type="term" value="P:aspartyl-tRNA aminoacylation"/>
    <property type="evidence" value="ECO:0007669"/>
    <property type="project" value="InterPro"/>
</dbReference>